<dbReference type="AlphaFoldDB" id="A0A7Z7NHY0"/>
<name>A0A7Z7NHY0_XANCH</name>
<accession>A0A7Z7NHY0</accession>
<protein>
    <submittedName>
        <fullName evidence="1">Uncharacterized protein</fullName>
    </submittedName>
</protein>
<comment type="caution">
    <text evidence="1">The sequence shown here is derived from an EMBL/GenBank/DDBJ whole genome shotgun (WGS) entry which is preliminary data.</text>
</comment>
<sequence length="33" mass="3782">MRVTFSTTRFAEALATRDDARAYAGFTRQRLDS</sequence>
<gene>
    <name evidence="1" type="ORF">XFF6991_390111</name>
</gene>
<proteinExistence type="predicted"/>
<evidence type="ECO:0000313" key="2">
    <source>
        <dbReference type="Proteomes" id="UP000234345"/>
    </source>
</evidence>
<organism evidence="1 2">
    <name type="scientific">Xanthomonas campestris pv. phaseoli</name>
    <dbReference type="NCBI Taxonomy" id="317013"/>
    <lineage>
        <taxon>Bacteria</taxon>
        <taxon>Pseudomonadati</taxon>
        <taxon>Pseudomonadota</taxon>
        <taxon>Gammaproteobacteria</taxon>
        <taxon>Lysobacterales</taxon>
        <taxon>Lysobacteraceae</taxon>
        <taxon>Xanthomonas</taxon>
    </lineage>
</organism>
<dbReference type="Proteomes" id="UP000234345">
    <property type="component" value="Unassembled WGS sequence"/>
</dbReference>
<reference evidence="1 2" key="1">
    <citation type="submission" date="2017-10" db="EMBL/GenBank/DDBJ databases">
        <authorList>
            <person name="Regsiter A."/>
            <person name="William W."/>
        </authorList>
    </citation>
    <scope>NUCLEOTIDE SEQUENCE [LARGE SCALE GENOMIC DNA]</scope>
    <source>
        <strain evidence="1 2">CFBP6991</strain>
    </source>
</reference>
<evidence type="ECO:0000313" key="1">
    <source>
        <dbReference type="EMBL" id="SOO24663.1"/>
    </source>
</evidence>
<dbReference type="EMBL" id="OCZC01000065">
    <property type="protein sequence ID" value="SOO24663.1"/>
    <property type="molecule type" value="Genomic_DNA"/>
</dbReference>